<dbReference type="InterPro" id="IPR015813">
    <property type="entry name" value="Pyrv/PenolPyrv_kinase-like_dom"/>
</dbReference>
<comment type="subcellular location">
    <subcellularLocation>
        <location evidence="4 17">Cytoplasm</location>
    </subcellularLocation>
</comment>
<gene>
    <name evidence="24" type="ORF">AVDCRST_MAG01-01-4963</name>
</gene>
<evidence type="ECO:0000256" key="13">
    <source>
        <dbReference type="ARBA" id="ARBA00022723"/>
    </source>
</evidence>
<evidence type="ECO:0000256" key="8">
    <source>
        <dbReference type="ARBA" id="ARBA00022448"/>
    </source>
</evidence>
<feature type="binding site" evidence="19">
    <location>
        <position position="339"/>
    </location>
    <ligand>
        <name>phosphoenolpyruvate</name>
        <dbReference type="ChEBI" id="CHEBI:58702"/>
    </ligand>
</feature>
<evidence type="ECO:0000256" key="20">
    <source>
        <dbReference type="PIRSR" id="PIRSR000732-3"/>
    </source>
</evidence>
<evidence type="ECO:0000256" key="18">
    <source>
        <dbReference type="PIRSR" id="PIRSR000732-1"/>
    </source>
</evidence>
<evidence type="ECO:0000259" key="22">
    <source>
        <dbReference type="Pfam" id="PF02896"/>
    </source>
</evidence>
<dbReference type="PANTHER" id="PTHR46244:SF3">
    <property type="entry name" value="PHOSPHOENOLPYRUVATE-PROTEIN PHOSPHOTRANSFERASE"/>
    <property type="match status" value="1"/>
</dbReference>
<dbReference type="InterPro" id="IPR006318">
    <property type="entry name" value="PTS_EI-like"/>
</dbReference>
<dbReference type="InterPro" id="IPR024692">
    <property type="entry name" value="PTS_EI"/>
</dbReference>
<dbReference type="SUPFAM" id="SSF52009">
    <property type="entry name" value="Phosphohistidine domain"/>
    <property type="match status" value="1"/>
</dbReference>
<dbReference type="Gene3D" id="1.10.274.10">
    <property type="entry name" value="PtsI, HPr-binding domain"/>
    <property type="match status" value="1"/>
</dbReference>
<keyword evidence="12 17" id="KW-0598">Phosphotransferase system</keyword>
<evidence type="ECO:0000256" key="4">
    <source>
        <dbReference type="ARBA" id="ARBA00004496"/>
    </source>
</evidence>
<comment type="similarity">
    <text evidence="5 17">Belongs to the PEP-utilizing enzyme family.</text>
</comment>
<feature type="binding site" evidence="20">
    <location>
        <position position="461"/>
    </location>
    <ligand>
        <name>Mg(2+)</name>
        <dbReference type="ChEBI" id="CHEBI:18420"/>
    </ligand>
</feature>
<feature type="binding site" evidence="19">
    <location>
        <begin position="460"/>
        <end position="461"/>
    </location>
    <ligand>
        <name>phosphoenolpyruvate</name>
        <dbReference type="ChEBI" id="CHEBI:58702"/>
    </ligand>
</feature>
<organism evidence="24">
    <name type="scientific">uncultured Rubrobacteraceae bacterium</name>
    <dbReference type="NCBI Taxonomy" id="349277"/>
    <lineage>
        <taxon>Bacteria</taxon>
        <taxon>Bacillati</taxon>
        <taxon>Actinomycetota</taxon>
        <taxon>Rubrobacteria</taxon>
        <taxon>Rubrobacterales</taxon>
        <taxon>Rubrobacteraceae</taxon>
        <taxon>environmental samples</taxon>
    </lineage>
</organism>
<dbReference type="GO" id="GO:0008965">
    <property type="term" value="F:phosphoenolpyruvate-protein phosphotransferase activity"/>
    <property type="evidence" value="ECO:0007669"/>
    <property type="project" value="UniProtKB-EC"/>
</dbReference>
<feature type="domain" description="Phosphotransferase system enzyme I N-terminal" evidence="23">
    <location>
        <begin position="12"/>
        <end position="133"/>
    </location>
</feature>
<evidence type="ECO:0000256" key="5">
    <source>
        <dbReference type="ARBA" id="ARBA00007837"/>
    </source>
</evidence>
<feature type="domain" description="PEP-utilising enzyme C-terminal" evidence="22">
    <location>
        <begin position="260"/>
        <end position="544"/>
    </location>
</feature>
<dbReference type="InterPro" id="IPR023151">
    <property type="entry name" value="PEP_util_CS"/>
</dbReference>
<dbReference type="NCBIfam" id="TIGR01417">
    <property type="entry name" value="PTS_I_fam"/>
    <property type="match status" value="1"/>
</dbReference>
<dbReference type="Pfam" id="PF00391">
    <property type="entry name" value="PEP-utilizers"/>
    <property type="match status" value="1"/>
</dbReference>
<sequence length="546" mass="58405">MSETVSGTRLSGVAASEGVAVGPVFVHVVRELKPERENISEGEVEGELGRFKDAIEAVTAKLAATAEKMREGGNEGEAGIFEAHAEMAEDPEFQSEVEERVRGLESPEAAAISVGEEFAGMFAAMEDEYMAARADDVRDVASQIASELMGSGPSGLETLAEPSVILAHSLAPSDTARIPPGMALGFVVSGGSRTSHVSIMARSFGIPAVVGVGEALEDALGAEMAAIDGTEGYAVVDPGDEVLSDFEQKQRDADVEAAALEEYKHTEARTRDGRRIEVAANIGSAEEAEGAISWGAEGVGLFRTEFLFMKRPDLPSEDEQYEAYRSVAEEFGERPVIIRTIDVGGDKDLPGVDQPEEENPFLGWRGIRMCLDVPELFKPQLRAILRAAPHGKLRIMFPMVVDNVELRAAKEILEECRKELESEGTDYGEVEVGVMIETPAAAIRASDIAPEVSFFSVGTNDLVQYTLAADRGNERLTRLQTADHPAVLDLIGKTCEAAREAGIWVGVCGEAAGEPDMIQKLLDLGVAELSMSAPSIPKAKKIVSEL</sequence>
<dbReference type="GO" id="GO:0046872">
    <property type="term" value="F:metal ion binding"/>
    <property type="evidence" value="ECO:0007669"/>
    <property type="project" value="UniProtKB-KW"/>
</dbReference>
<evidence type="ECO:0000256" key="6">
    <source>
        <dbReference type="ARBA" id="ARBA00012232"/>
    </source>
</evidence>
<comment type="catalytic activity">
    <reaction evidence="1 17">
        <text>L-histidyl-[protein] + phosphoenolpyruvate = N(pros)-phospho-L-histidyl-[protein] + pyruvate</text>
        <dbReference type="Rhea" id="RHEA:23880"/>
        <dbReference type="Rhea" id="RHEA-COMP:9745"/>
        <dbReference type="Rhea" id="RHEA-COMP:9746"/>
        <dbReference type="ChEBI" id="CHEBI:15361"/>
        <dbReference type="ChEBI" id="CHEBI:29979"/>
        <dbReference type="ChEBI" id="CHEBI:58702"/>
        <dbReference type="ChEBI" id="CHEBI:64837"/>
        <dbReference type="EC" id="2.7.3.9"/>
    </reaction>
</comment>
<proteinExistence type="inferred from homology"/>
<dbReference type="Pfam" id="PF05524">
    <property type="entry name" value="PEP-utilisers_N"/>
    <property type="match status" value="1"/>
</dbReference>
<keyword evidence="15 17" id="KW-0460">Magnesium</keyword>
<feature type="binding site" evidence="19">
    <location>
        <position position="471"/>
    </location>
    <ligand>
        <name>phosphoenolpyruvate</name>
        <dbReference type="ChEBI" id="CHEBI:58702"/>
    </ligand>
</feature>
<dbReference type="GO" id="GO:0005737">
    <property type="term" value="C:cytoplasm"/>
    <property type="evidence" value="ECO:0007669"/>
    <property type="project" value="UniProtKB-SubCell"/>
</dbReference>
<dbReference type="EMBL" id="CADCUW010000650">
    <property type="protein sequence ID" value="CAA9454248.1"/>
    <property type="molecule type" value="Genomic_DNA"/>
</dbReference>
<evidence type="ECO:0000256" key="14">
    <source>
        <dbReference type="ARBA" id="ARBA00022777"/>
    </source>
</evidence>
<dbReference type="PRINTS" id="PR01736">
    <property type="entry name" value="PHPHTRNFRASE"/>
</dbReference>
<dbReference type="Gene3D" id="3.20.20.60">
    <property type="entry name" value="Phosphoenolpyruvate-binding domains"/>
    <property type="match status" value="1"/>
</dbReference>
<keyword evidence="9 17" id="KW-0963">Cytoplasm</keyword>
<dbReference type="InterPro" id="IPR036618">
    <property type="entry name" value="PtsI_HPr-bd_sf"/>
</dbReference>
<feature type="domain" description="PEP-utilising enzyme mobile" evidence="21">
    <location>
        <begin position="161"/>
        <end position="232"/>
    </location>
</feature>
<evidence type="ECO:0000313" key="24">
    <source>
        <dbReference type="EMBL" id="CAA9454248.1"/>
    </source>
</evidence>
<dbReference type="InterPro" id="IPR008279">
    <property type="entry name" value="PEP-util_enz_mobile_dom"/>
</dbReference>
<keyword evidence="11 17" id="KW-0808">Transferase</keyword>
<dbReference type="Gene3D" id="3.50.30.10">
    <property type="entry name" value="Phosphohistidine domain"/>
    <property type="match status" value="1"/>
</dbReference>
<keyword evidence="14 17" id="KW-0418">Kinase</keyword>
<keyword evidence="24" id="KW-0670">Pyruvate</keyword>
<evidence type="ECO:0000256" key="12">
    <source>
        <dbReference type="ARBA" id="ARBA00022683"/>
    </source>
</evidence>
<dbReference type="InterPro" id="IPR008731">
    <property type="entry name" value="PTS_EIN"/>
</dbReference>
<evidence type="ECO:0000256" key="15">
    <source>
        <dbReference type="ARBA" id="ARBA00022842"/>
    </source>
</evidence>
<dbReference type="Pfam" id="PF02896">
    <property type="entry name" value="PEP-utilizers_C"/>
    <property type="match status" value="1"/>
</dbReference>
<comment type="cofactor">
    <cofactor evidence="2 17 20">
        <name>Mg(2+)</name>
        <dbReference type="ChEBI" id="CHEBI:18420"/>
    </cofactor>
</comment>
<evidence type="ECO:0000256" key="3">
    <source>
        <dbReference type="ARBA" id="ARBA00002728"/>
    </source>
</evidence>
<dbReference type="InterPro" id="IPR040442">
    <property type="entry name" value="Pyrv_kinase-like_dom_sf"/>
</dbReference>
<keyword evidence="8 17" id="KW-0813">Transport</keyword>
<protein>
    <recommendedName>
        <fullName evidence="7 17">Phosphoenolpyruvate-protein phosphotransferase</fullName>
        <ecNumber evidence="6 17">2.7.3.9</ecNumber>
    </recommendedName>
    <alternativeName>
        <fullName evidence="16 17">Phosphotransferase system, enzyme I</fullName>
    </alternativeName>
</protein>
<dbReference type="EC" id="2.7.3.9" evidence="6 17"/>
<evidence type="ECO:0000256" key="11">
    <source>
        <dbReference type="ARBA" id="ARBA00022679"/>
    </source>
</evidence>
<dbReference type="GO" id="GO:0016301">
    <property type="term" value="F:kinase activity"/>
    <property type="evidence" value="ECO:0007669"/>
    <property type="project" value="UniProtKB-KW"/>
</dbReference>
<name>A0A6J4QTH2_9ACTN</name>
<feature type="active site" description="Proton donor" evidence="18">
    <location>
        <position position="508"/>
    </location>
</feature>
<evidence type="ECO:0000256" key="10">
    <source>
        <dbReference type="ARBA" id="ARBA00022597"/>
    </source>
</evidence>
<accession>A0A6J4QTH2</accession>
<evidence type="ECO:0000256" key="2">
    <source>
        <dbReference type="ARBA" id="ARBA00001946"/>
    </source>
</evidence>
<comment type="function">
    <text evidence="3 17">General (non sugar-specific) component of the phosphoenolpyruvate-dependent sugar phosphotransferase system (sugar PTS). This major carbohydrate active-transport system catalyzes the phosphorylation of incoming sugar substrates concomitantly with their translocation across the cell membrane. Enzyme I transfers the phosphoryl group from phosphoenolpyruvate (PEP) to the phosphoryl carrier protein (HPr).</text>
</comment>
<dbReference type="PANTHER" id="PTHR46244">
    <property type="entry name" value="PHOSPHOENOLPYRUVATE-PROTEIN PHOSPHOTRANSFERASE"/>
    <property type="match status" value="1"/>
</dbReference>
<dbReference type="InterPro" id="IPR050499">
    <property type="entry name" value="PEP-utilizing_PTS_enzyme"/>
</dbReference>
<dbReference type="InterPro" id="IPR000121">
    <property type="entry name" value="PEP_util_C"/>
</dbReference>
<evidence type="ECO:0000256" key="1">
    <source>
        <dbReference type="ARBA" id="ARBA00000683"/>
    </source>
</evidence>
<dbReference type="InterPro" id="IPR036637">
    <property type="entry name" value="Phosphohistidine_dom_sf"/>
</dbReference>
<dbReference type="AlphaFoldDB" id="A0A6J4QTH2"/>
<dbReference type="SUPFAM" id="SSF47831">
    <property type="entry name" value="Enzyme I of the PEP:sugar phosphotransferase system HPr-binding (sub)domain"/>
    <property type="match status" value="1"/>
</dbReference>
<feature type="binding site" evidence="20">
    <location>
        <position position="437"/>
    </location>
    <ligand>
        <name>Mg(2+)</name>
        <dbReference type="ChEBI" id="CHEBI:18420"/>
    </ligand>
</feature>
<feature type="active site" description="Tele-phosphohistidine intermediate" evidence="18">
    <location>
        <position position="196"/>
    </location>
</feature>
<dbReference type="PROSITE" id="PS00742">
    <property type="entry name" value="PEP_ENZYMES_2"/>
    <property type="match status" value="1"/>
</dbReference>
<keyword evidence="10 17" id="KW-0762">Sugar transport</keyword>
<dbReference type="GO" id="GO:0009401">
    <property type="term" value="P:phosphoenolpyruvate-dependent sugar phosphotransferase system"/>
    <property type="evidence" value="ECO:0007669"/>
    <property type="project" value="UniProtKB-KW"/>
</dbReference>
<evidence type="ECO:0000256" key="17">
    <source>
        <dbReference type="PIRNR" id="PIRNR000732"/>
    </source>
</evidence>
<dbReference type="PIRSF" id="PIRSF000732">
    <property type="entry name" value="PTS_enzyme_I"/>
    <property type="match status" value="1"/>
</dbReference>
<feature type="binding site" evidence="19">
    <location>
        <position position="303"/>
    </location>
    <ligand>
        <name>phosphoenolpyruvate</name>
        <dbReference type="ChEBI" id="CHEBI:58702"/>
    </ligand>
</feature>
<reference evidence="24" key="1">
    <citation type="submission" date="2020-02" db="EMBL/GenBank/DDBJ databases">
        <authorList>
            <person name="Meier V. D."/>
        </authorList>
    </citation>
    <scope>NUCLEOTIDE SEQUENCE</scope>
    <source>
        <strain evidence="24">AVDCRST_MAG01</strain>
    </source>
</reference>
<dbReference type="SUPFAM" id="SSF51621">
    <property type="entry name" value="Phosphoenolpyruvate/pyruvate domain"/>
    <property type="match status" value="1"/>
</dbReference>
<evidence type="ECO:0000256" key="7">
    <source>
        <dbReference type="ARBA" id="ARBA00016544"/>
    </source>
</evidence>
<evidence type="ECO:0000256" key="16">
    <source>
        <dbReference type="ARBA" id="ARBA00033235"/>
    </source>
</evidence>
<evidence type="ECO:0000259" key="21">
    <source>
        <dbReference type="Pfam" id="PF00391"/>
    </source>
</evidence>
<keyword evidence="13 17" id="KW-0479">Metal-binding</keyword>
<evidence type="ECO:0000259" key="23">
    <source>
        <dbReference type="Pfam" id="PF05524"/>
    </source>
</evidence>
<evidence type="ECO:0000256" key="9">
    <source>
        <dbReference type="ARBA" id="ARBA00022490"/>
    </source>
</evidence>
<evidence type="ECO:0000256" key="19">
    <source>
        <dbReference type="PIRSR" id="PIRSR000732-2"/>
    </source>
</evidence>